<dbReference type="Proteomes" id="UP001291623">
    <property type="component" value="Unassembled WGS sequence"/>
</dbReference>
<protein>
    <submittedName>
        <fullName evidence="1">Uncharacterized protein</fullName>
    </submittedName>
</protein>
<gene>
    <name evidence="1" type="ORF">RND71_039900</name>
</gene>
<evidence type="ECO:0000313" key="1">
    <source>
        <dbReference type="EMBL" id="KAK4341399.1"/>
    </source>
</evidence>
<name>A0AAE1QWM1_9SOLA</name>
<sequence>MELPVTDPVLEENTQSELSFTEFPEEVSKPLAYNFDEVMGHVDGVDSPMHILMLPWCEDSDLKPQVNLLQAEASRWVKSNMVKVCKLLGVKSKEHEEELLKLLLRIEKSTLDRNIQMIQKPSPKKNCFRELQNLLDFNMKFRDESSSKSRGRYVCSYMQSFTKQKTGKGEEVT</sequence>
<organism evidence="1 2">
    <name type="scientific">Anisodus tanguticus</name>
    <dbReference type="NCBI Taxonomy" id="243964"/>
    <lineage>
        <taxon>Eukaryota</taxon>
        <taxon>Viridiplantae</taxon>
        <taxon>Streptophyta</taxon>
        <taxon>Embryophyta</taxon>
        <taxon>Tracheophyta</taxon>
        <taxon>Spermatophyta</taxon>
        <taxon>Magnoliopsida</taxon>
        <taxon>eudicotyledons</taxon>
        <taxon>Gunneridae</taxon>
        <taxon>Pentapetalae</taxon>
        <taxon>asterids</taxon>
        <taxon>lamiids</taxon>
        <taxon>Solanales</taxon>
        <taxon>Solanaceae</taxon>
        <taxon>Solanoideae</taxon>
        <taxon>Hyoscyameae</taxon>
        <taxon>Anisodus</taxon>
    </lineage>
</organism>
<proteinExistence type="predicted"/>
<accession>A0AAE1QWM1</accession>
<comment type="caution">
    <text evidence="1">The sequence shown here is derived from an EMBL/GenBank/DDBJ whole genome shotgun (WGS) entry which is preliminary data.</text>
</comment>
<dbReference type="AlphaFoldDB" id="A0AAE1QWM1"/>
<dbReference type="EMBL" id="JAVYJV010000022">
    <property type="protein sequence ID" value="KAK4341399.1"/>
    <property type="molecule type" value="Genomic_DNA"/>
</dbReference>
<reference evidence="1" key="1">
    <citation type="submission" date="2023-12" db="EMBL/GenBank/DDBJ databases">
        <title>Genome assembly of Anisodus tanguticus.</title>
        <authorList>
            <person name="Wang Y.-J."/>
        </authorList>
    </citation>
    <scope>NUCLEOTIDE SEQUENCE</scope>
    <source>
        <strain evidence="1">KB-2021</strain>
        <tissue evidence="1">Leaf</tissue>
    </source>
</reference>
<keyword evidence="2" id="KW-1185">Reference proteome</keyword>
<evidence type="ECO:0000313" key="2">
    <source>
        <dbReference type="Proteomes" id="UP001291623"/>
    </source>
</evidence>